<protein>
    <submittedName>
        <fullName evidence="1">Uncharacterized protein</fullName>
    </submittedName>
</protein>
<keyword evidence="2" id="KW-1185">Reference proteome</keyword>
<dbReference type="Proteomes" id="UP000051063">
    <property type="component" value="Unassembled WGS sequence"/>
</dbReference>
<accession>A0ABR5N3I8</accession>
<comment type="caution">
    <text evidence="1">The sequence shown here is derived from an EMBL/GenBank/DDBJ whole genome shotgun (WGS) entry which is preliminary data.</text>
</comment>
<evidence type="ECO:0000313" key="2">
    <source>
        <dbReference type="Proteomes" id="UP000051063"/>
    </source>
</evidence>
<gene>
    <name evidence="1" type="ORF">AN963_27525</name>
</gene>
<organism evidence="1 2">
    <name type="scientific">Brevibacillus choshinensis</name>
    <dbReference type="NCBI Taxonomy" id="54911"/>
    <lineage>
        <taxon>Bacteria</taxon>
        <taxon>Bacillati</taxon>
        <taxon>Bacillota</taxon>
        <taxon>Bacilli</taxon>
        <taxon>Bacillales</taxon>
        <taxon>Paenibacillaceae</taxon>
        <taxon>Brevibacillus</taxon>
    </lineage>
</organism>
<dbReference type="EMBL" id="LJJB01000013">
    <property type="protein sequence ID" value="KQL45063.1"/>
    <property type="molecule type" value="Genomic_DNA"/>
</dbReference>
<evidence type="ECO:0000313" key="1">
    <source>
        <dbReference type="EMBL" id="KQL45063.1"/>
    </source>
</evidence>
<reference evidence="1 2" key="1">
    <citation type="submission" date="2015-09" db="EMBL/GenBank/DDBJ databases">
        <title>Genome sequencing project for genomic taxonomy and phylogenomics of Bacillus-like bacteria.</title>
        <authorList>
            <person name="Liu B."/>
            <person name="Wang J."/>
            <person name="Zhu Y."/>
            <person name="Liu G."/>
            <person name="Chen Q."/>
            <person name="Chen Z."/>
            <person name="Lan J."/>
            <person name="Che J."/>
            <person name="Ge C."/>
            <person name="Shi H."/>
            <person name="Pan Z."/>
            <person name="Liu X."/>
        </authorList>
    </citation>
    <scope>NUCLEOTIDE SEQUENCE [LARGE SCALE GENOMIC DNA]</scope>
    <source>
        <strain evidence="1 2">DSM 8552</strain>
    </source>
</reference>
<proteinExistence type="predicted"/>
<sequence>MTKQIKTGVKQKAKQKCSEQFYKKEDGPAHRKCLLSQKWCRWATILFTLKRRFLAWMAVHQPISLTIGTVNPLS</sequence>
<name>A0ABR5N3I8_BRECH</name>